<evidence type="ECO:0000313" key="3">
    <source>
        <dbReference type="Proteomes" id="UP000285326"/>
    </source>
</evidence>
<organism evidence="2 3">
    <name type="scientific">Golovinomyces cichoracearum</name>
    <dbReference type="NCBI Taxonomy" id="62708"/>
    <lineage>
        <taxon>Eukaryota</taxon>
        <taxon>Fungi</taxon>
        <taxon>Dikarya</taxon>
        <taxon>Ascomycota</taxon>
        <taxon>Pezizomycotina</taxon>
        <taxon>Leotiomycetes</taxon>
        <taxon>Erysiphales</taxon>
        <taxon>Erysiphaceae</taxon>
        <taxon>Golovinomyces</taxon>
    </lineage>
</organism>
<gene>
    <name evidence="2" type="ORF">GcM1_247209</name>
</gene>
<dbReference type="EMBL" id="MCBS01024707">
    <property type="protein sequence ID" value="RKF72752.1"/>
    <property type="molecule type" value="Genomic_DNA"/>
</dbReference>
<sequence>MKLNSMLIGNISAVDRPHIGGHKSFSNSTHSRTPWDADGYSLPVYLTALNQKDNEFEGEISAPSSLAHKPSCSKSSIFSISSNTDSSSHSRFSSVSTTDSSQFSSKNQSLCVYESPSPKTTGKVHPERPAIEKSNFTSDQNNHRISSPHSPKKDWNIVTEQPSNRKSECEYNPSSIFVASIDEKEDPSMESTEENGRPSSPSDVILFKRQQAKLCLRLATDDSGTRFLKPKPSVAKNTGNITEFNLHNVTPSVSHKRALSAPTFRQPSYQASLTNSSQIIPSIELSPPGSINPDYTSPCVPTIYQSPATPPHLKFDLETHPIKCMYNTDCDTGSQLRKAISHIFGRNKICTRQIPGHVWVHYCRKHYQRSRYRNPKEYAKLQCDLVQQQIRRVHDWSQLNSATGRVGVLQDWTISVRKREQKRLDDLQNGRKRKVVTLYHETEQDDSHQNTDNGPKKYSAVVPATAVPEWLLEHCRKGYSTQEILEIFSRLHHEILNDSISTFPDIEILPNIIIEQDEHWSPKVEAKRPQNAHHKRAKSLTAGLSSFYESGDSRQSYPHLYEVGTSGNRNPITRRVSTAVCNGTADYSYQPFSRSLVSDMSRRNSAFNLHSRIEENKIPEVYESFSPLRMQTNVSNFTPEQSHNQQLQYQSLSSTPCQEITDQYFHQRSQSDFGGISHMPTSELPAHSSVYPEAKPVFRDIFFDEPEYLPQSQWTMP</sequence>
<protein>
    <submittedName>
        <fullName evidence="2">Putative orp1 like protein</fullName>
    </submittedName>
</protein>
<evidence type="ECO:0000256" key="1">
    <source>
        <dbReference type="SAM" id="MobiDB-lite"/>
    </source>
</evidence>
<comment type="caution">
    <text evidence="2">The sequence shown here is derived from an EMBL/GenBank/DDBJ whole genome shotgun (WGS) entry which is preliminary data.</text>
</comment>
<feature type="region of interest" description="Disordered" evidence="1">
    <location>
        <begin position="181"/>
        <end position="202"/>
    </location>
</feature>
<feature type="compositionally biased region" description="Polar residues" evidence="1">
    <location>
        <begin position="134"/>
        <end position="149"/>
    </location>
</feature>
<reference evidence="2 3" key="1">
    <citation type="journal article" date="2018" name="BMC Genomics">
        <title>Comparative genome analyses reveal sequence features reflecting distinct modes of host-adaptation between dicot and monocot powdery mildew.</title>
        <authorList>
            <person name="Wu Y."/>
            <person name="Ma X."/>
            <person name="Pan Z."/>
            <person name="Kale S.D."/>
            <person name="Song Y."/>
            <person name="King H."/>
            <person name="Zhang Q."/>
            <person name="Presley C."/>
            <person name="Deng X."/>
            <person name="Wei C.I."/>
            <person name="Xiao S."/>
        </authorList>
    </citation>
    <scope>NUCLEOTIDE SEQUENCE [LARGE SCALE GENOMIC DNA]</scope>
    <source>
        <strain evidence="2">UMSG1</strain>
    </source>
</reference>
<dbReference type="AlphaFoldDB" id="A0A420IE33"/>
<feature type="region of interest" description="Disordered" evidence="1">
    <location>
        <begin position="78"/>
        <end position="155"/>
    </location>
</feature>
<proteinExistence type="predicted"/>
<feature type="compositionally biased region" description="Low complexity" evidence="1">
    <location>
        <begin position="78"/>
        <end position="105"/>
    </location>
</feature>
<dbReference type="Proteomes" id="UP000285326">
    <property type="component" value="Unassembled WGS sequence"/>
</dbReference>
<evidence type="ECO:0000313" key="2">
    <source>
        <dbReference type="EMBL" id="RKF72752.1"/>
    </source>
</evidence>
<accession>A0A420IE33</accession>
<name>A0A420IE33_9PEZI</name>